<feature type="region of interest" description="Disordered" evidence="1">
    <location>
        <begin position="256"/>
        <end position="276"/>
    </location>
</feature>
<proteinExistence type="predicted"/>
<evidence type="ECO:0000313" key="3">
    <source>
        <dbReference type="Proteomes" id="UP000614996"/>
    </source>
</evidence>
<gene>
    <name evidence="2" type="ORF">NUM_07690</name>
</gene>
<accession>A0A8J4A5S5</accession>
<evidence type="ECO:0000256" key="1">
    <source>
        <dbReference type="SAM" id="MobiDB-lite"/>
    </source>
</evidence>
<organism evidence="2 3">
    <name type="scientific">Actinocatenispora comari</name>
    <dbReference type="NCBI Taxonomy" id="2807577"/>
    <lineage>
        <taxon>Bacteria</taxon>
        <taxon>Bacillati</taxon>
        <taxon>Actinomycetota</taxon>
        <taxon>Actinomycetes</taxon>
        <taxon>Micromonosporales</taxon>
        <taxon>Micromonosporaceae</taxon>
        <taxon>Actinocatenispora</taxon>
    </lineage>
</organism>
<evidence type="ECO:0000313" key="2">
    <source>
        <dbReference type="EMBL" id="GIL25514.1"/>
    </source>
</evidence>
<dbReference type="EMBL" id="BOPO01000006">
    <property type="protein sequence ID" value="GIL25514.1"/>
    <property type="molecule type" value="Genomic_DNA"/>
</dbReference>
<dbReference type="Proteomes" id="UP000614996">
    <property type="component" value="Unassembled WGS sequence"/>
</dbReference>
<protein>
    <submittedName>
        <fullName evidence="2">Uncharacterized protein</fullName>
    </submittedName>
</protein>
<reference evidence="3" key="1">
    <citation type="journal article" date="2021" name="Int. J. Syst. Evol. Microbiol.">
        <title>Actinocatenispora comari sp. nov., an endophytic actinomycete isolated from aerial parts of Comarum salesowianum.</title>
        <authorList>
            <person name="Oyunbileg N."/>
            <person name="Iizaka Y."/>
            <person name="Hamada M."/>
            <person name="Davaapurev B.O."/>
            <person name="Fukumoto A."/>
            <person name="Tsetseg B."/>
            <person name="Kato F."/>
            <person name="Tamura T."/>
            <person name="Batkhuu J."/>
            <person name="Anzai Y."/>
        </authorList>
    </citation>
    <scope>NUCLEOTIDE SEQUENCE [LARGE SCALE GENOMIC DNA]</scope>
    <source>
        <strain evidence="3">NUM-2625</strain>
    </source>
</reference>
<name>A0A8J4A5S5_9ACTN</name>
<comment type="caution">
    <text evidence="2">The sequence shown here is derived from an EMBL/GenBank/DDBJ whole genome shotgun (WGS) entry which is preliminary data.</text>
</comment>
<keyword evidence="3" id="KW-1185">Reference proteome</keyword>
<feature type="compositionally biased region" description="Polar residues" evidence="1">
    <location>
        <begin position="257"/>
        <end position="269"/>
    </location>
</feature>
<dbReference type="AlphaFoldDB" id="A0A8J4A5S5"/>
<sequence length="276" mass="29926">MPEPLRALLPGGLSRQRVTAIGHGIGATSLAMALTAAGTEHGGWVGVVGVPRWGVLVAHELGVACERTALVPDPGERWAAVLSALAEGMRMVVAQPVTPLTQKMRIRLQTRARQTDCVLLILGNWPEAAVQHSTSEPRWHGIWADGHGRLARRELTVAAVPRSARAASTTVWLPDRRGRIAEPAPTRLVECWQSGSRGRDRIRLGLEDAGDDGRVATQDGPDGIFRRCYHNDEARAVAQLQQVIDQHNHLTWRDVTETSQPLPSRQTPSVPAASAL</sequence>